<dbReference type="EnsemblMetazoa" id="GAUT028560-RA">
    <property type="protein sequence ID" value="GAUT028560-PA"/>
    <property type="gene ID" value="GAUT028560"/>
</dbReference>
<accession>A0A1A9V7R2</accession>
<evidence type="ECO:0000313" key="1">
    <source>
        <dbReference type="EnsemblMetazoa" id="GAUT028560-PA"/>
    </source>
</evidence>
<dbReference type="STRING" id="7395.A0A1A9V7R2"/>
<name>A0A1A9V7R2_GLOAU</name>
<organism evidence="1 2">
    <name type="scientific">Glossina austeni</name>
    <name type="common">Savannah tsetse fly</name>
    <dbReference type="NCBI Taxonomy" id="7395"/>
    <lineage>
        <taxon>Eukaryota</taxon>
        <taxon>Metazoa</taxon>
        <taxon>Ecdysozoa</taxon>
        <taxon>Arthropoda</taxon>
        <taxon>Hexapoda</taxon>
        <taxon>Insecta</taxon>
        <taxon>Pterygota</taxon>
        <taxon>Neoptera</taxon>
        <taxon>Endopterygota</taxon>
        <taxon>Diptera</taxon>
        <taxon>Brachycera</taxon>
        <taxon>Muscomorpha</taxon>
        <taxon>Hippoboscoidea</taxon>
        <taxon>Glossinidae</taxon>
        <taxon>Glossina</taxon>
    </lineage>
</organism>
<dbReference type="VEuPathDB" id="VectorBase:GAUT028560"/>
<sequence length="132" mass="14698">MCPVQIFKFQNKSIFAPGTRNRGVTITGQPSAIAKAQILTEHKINDGRIKPARQIVLTVFRNINPYSVTVTRNTSLLRQWELEIKSKVYGNQLTTCVHHGQNVALAVGALPCKRLGKSNFSISVDVTKKAFY</sequence>
<reference evidence="1" key="1">
    <citation type="submission" date="2020-05" db="UniProtKB">
        <authorList>
            <consortium name="EnsemblMetazoa"/>
        </authorList>
    </citation>
    <scope>IDENTIFICATION</scope>
    <source>
        <strain evidence="1">TTRI</strain>
    </source>
</reference>
<evidence type="ECO:0000313" key="2">
    <source>
        <dbReference type="Proteomes" id="UP000078200"/>
    </source>
</evidence>
<proteinExistence type="predicted"/>
<protein>
    <submittedName>
        <fullName evidence="1">Uncharacterized protein</fullName>
    </submittedName>
</protein>
<dbReference type="AlphaFoldDB" id="A0A1A9V7R2"/>
<keyword evidence="2" id="KW-1185">Reference proteome</keyword>
<dbReference type="Proteomes" id="UP000078200">
    <property type="component" value="Unassembled WGS sequence"/>
</dbReference>